<name>A0ABP8JJW7_9ACTN</name>
<organism evidence="4 5">
    <name type="scientific">Tsukamurella soli</name>
    <dbReference type="NCBI Taxonomy" id="644556"/>
    <lineage>
        <taxon>Bacteria</taxon>
        <taxon>Bacillati</taxon>
        <taxon>Actinomycetota</taxon>
        <taxon>Actinomycetes</taxon>
        <taxon>Mycobacteriales</taxon>
        <taxon>Tsukamurellaceae</taxon>
        <taxon>Tsukamurella</taxon>
    </lineage>
</organism>
<reference evidence="5" key="1">
    <citation type="journal article" date="2019" name="Int. J. Syst. Evol. Microbiol.">
        <title>The Global Catalogue of Microorganisms (GCM) 10K type strain sequencing project: providing services to taxonomists for standard genome sequencing and annotation.</title>
        <authorList>
            <consortium name="The Broad Institute Genomics Platform"/>
            <consortium name="The Broad Institute Genome Sequencing Center for Infectious Disease"/>
            <person name="Wu L."/>
            <person name="Ma J."/>
        </authorList>
    </citation>
    <scope>NUCLEOTIDE SEQUENCE [LARGE SCALE GENOMIC DNA]</scope>
    <source>
        <strain evidence="5">JCM 17688</strain>
    </source>
</reference>
<evidence type="ECO:0000313" key="4">
    <source>
        <dbReference type="EMBL" id="GAA4391928.1"/>
    </source>
</evidence>
<dbReference type="EMBL" id="BAABFR010000027">
    <property type="protein sequence ID" value="GAA4391928.1"/>
    <property type="molecule type" value="Genomic_DNA"/>
</dbReference>
<dbReference type="Pfam" id="PF12697">
    <property type="entry name" value="Abhydrolase_6"/>
    <property type="match status" value="1"/>
</dbReference>
<feature type="domain" description="AB hydrolase-1" evidence="3">
    <location>
        <begin position="76"/>
        <end position="300"/>
    </location>
</feature>
<dbReference type="PANTHER" id="PTHR46118:SF4">
    <property type="entry name" value="PROTEIN ABHD11"/>
    <property type="match status" value="1"/>
</dbReference>
<dbReference type="GO" id="GO:0016787">
    <property type="term" value="F:hydrolase activity"/>
    <property type="evidence" value="ECO:0007669"/>
    <property type="project" value="UniProtKB-KW"/>
</dbReference>
<dbReference type="InterPro" id="IPR000073">
    <property type="entry name" value="AB_hydrolase_1"/>
</dbReference>
<dbReference type="PRINTS" id="PR00111">
    <property type="entry name" value="ABHYDROLASE"/>
</dbReference>
<comment type="caution">
    <text evidence="4">The sequence shown here is derived from an EMBL/GenBank/DDBJ whole genome shotgun (WGS) entry which is preliminary data.</text>
</comment>
<proteinExistence type="predicted"/>
<feature type="compositionally biased region" description="Basic and acidic residues" evidence="2">
    <location>
        <begin position="25"/>
        <end position="35"/>
    </location>
</feature>
<feature type="region of interest" description="Disordered" evidence="2">
    <location>
        <begin position="25"/>
        <end position="46"/>
    </location>
</feature>
<dbReference type="PANTHER" id="PTHR46118">
    <property type="entry name" value="PROTEIN ABHD11"/>
    <property type="match status" value="1"/>
</dbReference>
<dbReference type="Gene3D" id="3.40.50.1820">
    <property type="entry name" value="alpha/beta hydrolase"/>
    <property type="match status" value="1"/>
</dbReference>
<keyword evidence="1 4" id="KW-0378">Hydrolase</keyword>
<protein>
    <submittedName>
        <fullName evidence="4">Alpha/beta hydrolase</fullName>
    </submittedName>
</protein>
<evidence type="ECO:0000259" key="3">
    <source>
        <dbReference type="Pfam" id="PF12697"/>
    </source>
</evidence>
<evidence type="ECO:0000256" key="1">
    <source>
        <dbReference type="ARBA" id="ARBA00022801"/>
    </source>
</evidence>
<sequence length="315" mass="34191">MVLKRTVSEARTVIGTVGQLRRSSDLPRRFRERGKSSSSCSLDVSRSRPTAEGYCARMLNVHRYGPWQGSAGTPVVLAIHGVTGHGARWREFADSELRGVRVLAPDLRGHARSTWEPPWNFEQLVADLVEVLEEEPLGPVTVVGHSLGGALACRLAQARPDLVSALLLVDPAQGLDAAMCLTIAEETVAHFDFGSVQEARDDKTSGAWANVPSEMLDTEIAEHLVRRDTGRWEWDVSCPAVAAMWGELARPAVPPPAGIPTTVLRAARAPFVTDAVVAVLPESARVIVVDSDHMVTQEQPTIAGEHLRRLMGPRS</sequence>
<accession>A0ABP8JJW7</accession>
<dbReference type="InterPro" id="IPR029058">
    <property type="entry name" value="AB_hydrolase_fold"/>
</dbReference>
<keyword evidence="5" id="KW-1185">Reference proteome</keyword>
<evidence type="ECO:0000313" key="5">
    <source>
        <dbReference type="Proteomes" id="UP001500635"/>
    </source>
</evidence>
<evidence type="ECO:0000256" key="2">
    <source>
        <dbReference type="SAM" id="MobiDB-lite"/>
    </source>
</evidence>
<dbReference type="SUPFAM" id="SSF53474">
    <property type="entry name" value="alpha/beta-Hydrolases"/>
    <property type="match status" value="1"/>
</dbReference>
<dbReference type="Proteomes" id="UP001500635">
    <property type="component" value="Unassembled WGS sequence"/>
</dbReference>
<gene>
    <name evidence="4" type="ORF">GCM10023147_21300</name>
</gene>